<proteinExistence type="predicted"/>
<sequence length="126" mass="13541">MLAADCLLKGWHPGLGGTSTTNTQLVAAIAVSACDGDWSVQYESPHSCAACLLVIIALLVTGPVASEKPSRYLIDRRVDAGASHLSPRLGHSSYLRNAPFVNISWHRLARLLPTVGDFVIIQWTTC</sequence>
<evidence type="ECO:0000313" key="1">
    <source>
        <dbReference type="Proteomes" id="UP000046395"/>
    </source>
</evidence>
<dbReference type="WBParaSite" id="TMUE_3000014357.1">
    <property type="protein sequence ID" value="TMUE_3000014357.1"/>
    <property type="gene ID" value="WBGene00302192"/>
</dbReference>
<keyword evidence="1" id="KW-1185">Reference proteome</keyword>
<reference evidence="2" key="1">
    <citation type="submission" date="2019-12" db="UniProtKB">
        <authorList>
            <consortium name="WormBaseParasite"/>
        </authorList>
    </citation>
    <scope>IDENTIFICATION</scope>
</reference>
<name>A0A5S6R571_TRIMR</name>
<evidence type="ECO:0000313" key="2">
    <source>
        <dbReference type="WBParaSite" id="TMUE_3000014357.1"/>
    </source>
</evidence>
<dbReference type="Proteomes" id="UP000046395">
    <property type="component" value="Unassembled WGS sequence"/>
</dbReference>
<organism evidence="1 2">
    <name type="scientific">Trichuris muris</name>
    <name type="common">Mouse whipworm</name>
    <dbReference type="NCBI Taxonomy" id="70415"/>
    <lineage>
        <taxon>Eukaryota</taxon>
        <taxon>Metazoa</taxon>
        <taxon>Ecdysozoa</taxon>
        <taxon>Nematoda</taxon>
        <taxon>Enoplea</taxon>
        <taxon>Dorylaimia</taxon>
        <taxon>Trichinellida</taxon>
        <taxon>Trichuridae</taxon>
        <taxon>Trichuris</taxon>
    </lineage>
</organism>
<accession>A0A5S6R571</accession>
<protein>
    <submittedName>
        <fullName evidence="2">Uncharacterized protein</fullName>
    </submittedName>
</protein>
<dbReference type="AlphaFoldDB" id="A0A5S6R571"/>